<evidence type="ECO:0000313" key="2">
    <source>
        <dbReference type="Proteomes" id="UP001056374"/>
    </source>
</evidence>
<protein>
    <submittedName>
        <fullName evidence="1">Uncharacterized protein</fullName>
    </submittedName>
</protein>
<name>A0ABY4Z865_9ACTN</name>
<keyword evidence="2" id="KW-1185">Reference proteome</keyword>
<evidence type="ECO:0000313" key="1">
    <source>
        <dbReference type="EMBL" id="USQ85207.1"/>
    </source>
</evidence>
<reference evidence="1" key="1">
    <citation type="submission" date="2022-06" db="EMBL/GenBank/DDBJ databases">
        <title>Complete genome sequence of soil microorganisms Streptomyces sp. Qhu-M197 isolated from Alpine meadows habitats on the Tibetan Plateau.</title>
        <authorList>
            <person name="Zhang B."/>
            <person name="Xiang X."/>
            <person name="Fan J."/>
        </authorList>
    </citation>
    <scope>NUCLEOTIDE SEQUENCE</scope>
    <source>
        <strain evidence="1">Qhu-M197</strain>
    </source>
</reference>
<organism evidence="1 2">
    <name type="scientific">Streptomyces phaeoluteigriseus</name>
    <dbReference type="NCBI Taxonomy" id="114686"/>
    <lineage>
        <taxon>Bacteria</taxon>
        <taxon>Bacillati</taxon>
        <taxon>Actinomycetota</taxon>
        <taxon>Actinomycetes</taxon>
        <taxon>Kitasatosporales</taxon>
        <taxon>Streptomycetaceae</taxon>
        <taxon>Streptomyces</taxon>
        <taxon>Streptomyces aurantiacus group</taxon>
    </lineage>
</organism>
<accession>A0ABY4Z865</accession>
<dbReference type="EMBL" id="CP099468">
    <property type="protein sequence ID" value="USQ85207.1"/>
    <property type="molecule type" value="Genomic_DNA"/>
</dbReference>
<dbReference type="RefSeq" id="WP_252550002.1">
    <property type="nucleotide sequence ID" value="NZ_CP099468.1"/>
</dbReference>
<gene>
    <name evidence="1" type="ORF">NFX46_16290</name>
</gene>
<sequence>MSLRRAPASGPLVFDLCAGTPDGTWRVFAVLTVSSPLPLGQEESAQFAIHRHSVDGMTPGRTLAATRRAAYRGSGAGGRERGRS</sequence>
<dbReference type="Proteomes" id="UP001056374">
    <property type="component" value="Chromosome"/>
</dbReference>
<proteinExistence type="predicted"/>